<organism evidence="3 4">
    <name type="scientific">Phycicoccus flavus</name>
    <dbReference type="NCBI Taxonomy" id="2502783"/>
    <lineage>
        <taxon>Bacteria</taxon>
        <taxon>Bacillati</taxon>
        <taxon>Actinomycetota</taxon>
        <taxon>Actinomycetes</taxon>
        <taxon>Micrococcales</taxon>
        <taxon>Intrasporangiaceae</taxon>
        <taxon>Phycicoccus</taxon>
    </lineage>
</organism>
<dbReference type="Pfam" id="PF03551">
    <property type="entry name" value="PadR"/>
    <property type="match status" value="1"/>
</dbReference>
<dbReference type="Gene3D" id="1.10.10.10">
    <property type="entry name" value="Winged helix-like DNA-binding domain superfamily/Winged helix DNA-binding domain"/>
    <property type="match status" value="1"/>
</dbReference>
<dbReference type="PANTHER" id="PTHR43252">
    <property type="entry name" value="TRANSCRIPTIONAL REGULATOR YQJI"/>
    <property type="match status" value="1"/>
</dbReference>
<dbReference type="AlphaFoldDB" id="A0A8T6QYG8"/>
<comment type="caution">
    <text evidence="3">The sequence shown here is derived from an EMBL/GenBank/DDBJ whole genome shotgun (WGS) entry which is preliminary data.</text>
</comment>
<evidence type="ECO:0000313" key="4">
    <source>
        <dbReference type="Proteomes" id="UP000287866"/>
    </source>
</evidence>
<evidence type="ECO:0000259" key="2">
    <source>
        <dbReference type="Pfam" id="PF10400"/>
    </source>
</evidence>
<sequence>MPSVPTTTGYALLGLLHVRPWTTYELAKQMQRSLHWFWPRAERRLYDEPKRLVAAGLAVARREHTGLRPRTVYAITDAGRAALRDWLSTPAAGRVVESESILRVFFADAGSLEQLQAGLDRMEAEAIERIDALAGLAETPPDDLPFPERGHITALLLRLLLDEELAVLRWARWARGTVAEWHGAGDPGSWDGATDLAATAARARAAVRGG</sequence>
<dbReference type="InterPro" id="IPR018309">
    <property type="entry name" value="Tscrpt_reg_PadR_C"/>
</dbReference>
<accession>A0A8T6QYG8</accession>
<keyword evidence="4" id="KW-1185">Reference proteome</keyword>
<dbReference type="Proteomes" id="UP000287866">
    <property type="component" value="Unassembled WGS sequence"/>
</dbReference>
<protein>
    <submittedName>
        <fullName evidence="3">PadR family transcriptional regulator</fullName>
    </submittedName>
</protein>
<dbReference type="Pfam" id="PF10400">
    <property type="entry name" value="Vir_act_alpha_C"/>
    <property type="match status" value="1"/>
</dbReference>
<evidence type="ECO:0000259" key="1">
    <source>
        <dbReference type="Pfam" id="PF03551"/>
    </source>
</evidence>
<dbReference type="InterPro" id="IPR036388">
    <property type="entry name" value="WH-like_DNA-bd_sf"/>
</dbReference>
<dbReference type="PANTHER" id="PTHR43252:SF2">
    <property type="entry name" value="TRANSCRIPTION REGULATOR, PADR-LIKE FAMILY"/>
    <property type="match status" value="1"/>
</dbReference>
<feature type="domain" description="Transcription regulator PadR C-terminal" evidence="2">
    <location>
        <begin position="99"/>
        <end position="175"/>
    </location>
</feature>
<dbReference type="InterPro" id="IPR036390">
    <property type="entry name" value="WH_DNA-bd_sf"/>
</dbReference>
<dbReference type="InterPro" id="IPR005149">
    <property type="entry name" value="Tscrpt_reg_PadR_N"/>
</dbReference>
<dbReference type="RefSeq" id="WP_164896422.1">
    <property type="nucleotide sequence ID" value="NZ_SAYU02000001.1"/>
</dbReference>
<feature type="domain" description="Transcription regulator PadR N-terminal" evidence="1">
    <location>
        <begin position="12"/>
        <end position="84"/>
    </location>
</feature>
<proteinExistence type="predicted"/>
<name>A0A8T6QYG8_9MICO</name>
<dbReference type="EMBL" id="SAYU02000001">
    <property type="protein sequence ID" value="NHA66496.1"/>
    <property type="molecule type" value="Genomic_DNA"/>
</dbReference>
<evidence type="ECO:0000313" key="3">
    <source>
        <dbReference type="EMBL" id="NHA66496.1"/>
    </source>
</evidence>
<reference evidence="3" key="1">
    <citation type="submission" date="2020-03" db="EMBL/GenBank/DDBJ databases">
        <title>Phycicoccus flavus sp. nov., a novel endophytic actinobacterium isolated from branch of Kandelia candel.</title>
        <authorList>
            <person name="Tuo L."/>
        </authorList>
    </citation>
    <scope>NUCLEOTIDE SEQUENCE</scope>
    <source>
        <strain evidence="3">CMS6Z-2</strain>
    </source>
</reference>
<gene>
    <name evidence="3" type="ORF">EPD83_000305</name>
</gene>
<dbReference type="SUPFAM" id="SSF46785">
    <property type="entry name" value="Winged helix' DNA-binding domain"/>
    <property type="match status" value="1"/>
</dbReference>